<evidence type="ECO:0000256" key="8">
    <source>
        <dbReference type="ARBA" id="ARBA00023114"/>
    </source>
</evidence>
<evidence type="ECO:0000256" key="4">
    <source>
        <dbReference type="ARBA" id="ARBA00022452"/>
    </source>
</evidence>
<name>A0A494XG06_9BURK</name>
<evidence type="ECO:0000256" key="11">
    <source>
        <dbReference type="SAM" id="SignalP"/>
    </source>
</evidence>
<proteinExistence type="predicted"/>
<dbReference type="RefSeq" id="WP_121279439.1">
    <property type="nucleotide sequence ID" value="NZ_RBZV01000007.1"/>
</dbReference>
<dbReference type="GO" id="GO:0046930">
    <property type="term" value="C:pore complex"/>
    <property type="evidence" value="ECO:0007669"/>
    <property type="project" value="UniProtKB-KW"/>
</dbReference>
<dbReference type="GO" id="GO:0009279">
    <property type="term" value="C:cell outer membrane"/>
    <property type="evidence" value="ECO:0007669"/>
    <property type="project" value="UniProtKB-SubCell"/>
</dbReference>
<evidence type="ECO:0000256" key="1">
    <source>
        <dbReference type="ARBA" id="ARBA00004571"/>
    </source>
</evidence>
<keyword evidence="10" id="KW-0998">Cell outer membrane</keyword>
<evidence type="ECO:0000256" key="2">
    <source>
        <dbReference type="ARBA" id="ARBA00011233"/>
    </source>
</evidence>
<feature type="signal peptide" evidence="11">
    <location>
        <begin position="1"/>
        <end position="20"/>
    </location>
</feature>
<dbReference type="Pfam" id="PF13609">
    <property type="entry name" value="Porin_4"/>
    <property type="match status" value="1"/>
</dbReference>
<feature type="domain" description="Porin" evidence="12">
    <location>
        <begin position="11"/>
        <end position="320"/>
    </location>
</feature>
<dbReference type="Gene3D" id="2.40.160.10">
    <property type="entry name" value="Porin"/>
    <property type="match status" value="1"/>
</dbReference>
<dbReference type="AlphaFoldDB" id="A0A494XG06"/>
<dbReference type="GO" id="GO:0006811">
    <property type="term" value="P:monoatomic ion transport"/>
    <property type="evidence" value="ECO:0007669"/>
    <property type="project" value="UniProtKB-KW"/>
</dbReference>
<keyword evidence="4" id="KW-1134">Transmembrane beta strand</keyword>
<sequence>MRKKWFAACGLGIASASANAQSNVTLYGIADIYTEFLTNQATSGNGAGHLIRMASGGKSGSRWGVRGVEALGDGWQAEFRLESTVNLNNGTALGAGGFDRQGWVGLHHEQWGGVRLGRQYTSLFDVLEHFGPTDGYSTIYEPDGAIVGPSFRENNVAKYYADIGGLSVRAHYSFGGTAGAFSSGAAWGAGFNYTFGFVSVAAAFDDVNGTLPNVTHFRRYATAVMATPGRATLMAGFEHANGNVTTSGVVRRFDFYWVGARYQVTPVLQAVGGFYYEDIAAQNPAQGQTGTQPTNPKQVGFQLNYVLSKTTMVYLTGGYVWHAALDFDNDNYHILNYSLAAGRSNSAGVALGMRKLF</sequence>
<feature type="chain" id="PRO_5019768411" evidence="11">
    <location>
        <begin position="21"/>
        <end position="357"/>
    </location>
</feature>
<evidence type="ECO:0000313" key="13">
    <source>
        <dbReference type="EMBL" id="RKP46523.1"/>
    </source>
</evidence>
<dbReference type="PANTHER" id="PTHR34501:SF9">
    <property type="entry name" value="MAJOR OUTER MEMBRANE PROTEIN P.IA"/>
    <property type="match status" value="1"/>
</dbReference>
<dbReference type="PANTHER" id="PTHR34501">
    <property type="entry name" value="PROTEIN YDDL-RELATED"/>
    <property type="match status" value="1"/>
</dbReference>
<dbReference type="GO" id="GO:0015288">
    <property type="term" value="F:porin activity"/>
    <property type="evidence" value="ECO:0007669"/>
    <property type="project" value="UniProtKB-KW"/>
</dbReference>
<keyword evidence="3" id="KW-0813">Transport</keyword>
<dbReference type="CDD" id="cd00342">
    <property type="entry name" value="gram_neg_porins"/>
    <property type="match status" value="1"/>
</dbReference>
<dbReference type="InterPro" id="IPR050298">
    <property type="entry name" value="Gram-neg_bact_OMP"/>
</dbReference>
<comment type="caution">
    <text evidence="13">The sequence shown here is derived from an EMBL/GenBank/DDBJ whole genome shotgun (WGS) entry which is preliminary data.</text>
</comment>
<evidence type="ECO:0000256" key="3">
    <source>
        <dbReference type="ARBA" id="ARBA00022448"/>
    </source>
</evidence>
<protein>
    <submittedName>
        <fullName evidence="13">Porin</fullName>
    </submittedName>
</protein>
<gene>
    <name evidence="13" type="ORF">D7S89_17205</name>
</gene>
<dbReference type="Proteomes" id="UP000280434">
    <property type="component" value="Unassembled WGS sequence"/>
</dbReference>
<accession>A0A494XG06</accession>
<keyword evidence="7" id="KW-0406">Ion transport</keyword>
<dbReference type="SUPFAM" id="SSF56935">
    <property type="entry name" value="Porins"/>
    <property type="match status" value="1"/>
</dbReference>
<keyword evidence="9" id="KW-0472">Membrane</keyword>
<keyword evidence="8" id="KW-0626">Porin</keyword>
<evidence type="ECO:0000313" key="14">
    <source>
        <dbReference type="Proteomes" id="UP000280434"/>
    </source>
</evidence>
<evidence type="ECO:0000256" key="9">
    <source>
        <dbReference type="ARBA" id="ARBA00023136"/>
    </source>
</evidence>
<dbReference type="EMBL" id="RBZV01000007">
    <property type="protein sequence ID" value="RKP46523.1"/>
    <property type="molecule type" value="Genomic_DNA"/>
</dbReference>
<keyword evidence="6 11" id="KW-0732">Signal</keyword>
<evidence type="ECO:0000256" key="7">
    <source>
        <dbReference type="ARBA" id="ARBA00023065"/>
    </source>
</evidence>
<comment type="subcellular location">
    <subcellularLocation>
        <location evidence="1">Cell outer membrane</location>
        <topology evidence="1">Multi-pass membrane protein</topology>
    </subcellularLocation>
</comment>
<evidence type="ECO:0000256" key="5">
    <source>
        <dbReference type="ARBA" id="ARBA00022692"/>
    </source>
</evidence>
<comment type="subunit">
    <text evidence="2">Homotrimer.</text>
</comment>
<evidence type="ECO:0000256" key="10">
    <source>
        <dbReference type="ARBA" id="ARBA00023237"/>
    </source>
</evidence>
<dbReference type="InterPro" id="IPR023614">
    <property type="entry name" value="Porin_dom_sf"/>
</dbReference>
<organism evidence="13 14">
    <name type="scientific">Trinickia fusca</name>
    <dbReference type="NCBI Taxonomy" id="2419777"/>
    <lineage>
        <taxon>Bacteria</taxon>
        <taxon>Pseudomonadati</taxon>
        <taxon>Pseudomonadota</taxon>
        <taxon>Betaproteobacteria</taxon>
        <taxon>Burkholderiales</taxon>
        <taxon>Burkholderiaceae</taxon>
        <taxon>Trinickia</taxon>
    </lineage>
</organism>
<reference evidence="13 14" key="1">
    <citation type="submission" date="2018-10" db="EMBL/GenBank/DDBJ databases">
        <title>Paraburkholderia sp. 7MK8-2, isolated from soil.</title>
        <authorList>
            <person name="Gao Z.-H."/>
            <person name="Qiu L.-H."/>
        </authorList>
    </citation>
    <scope>NUCLEOTIDE SEQUENCE [LARGE SCALE GENOMIC DNA]</scope>
    <source>
        <strain evidence="13 14">7MK8-2</strain>
    </source>
</reference>
<evidence type="ECO:0000256" key="6">
    <source>
        <dbReference type="ARBA" id="ARBA00022729"/>
    </source>
</evidence>
<evidence type="ECO:0000259" key="12">
    <source>
        <dbReference type="Pfam" id="PF13609"/>
    </source>
</evidence>
<keyword evidence="14" id="KW-1185">Reference proteome</keyword>
<keyword evidence="5" id="KW-0812">Transmembrane</keyword>
<dbReference type="InterPro" id="IPR033900">
    <property type="entry name" value="Gram_neg_porin_domain"/>
</dbReference>
<dbReference type="OrthoDB" id="8951346at2"/>